<protein>
    <submittedName>
        <fullName evidence="3">FosX/FosE/FosI family fosfomycin resistance thiol transferase</fullName>
    </submittedName>
</protein>
<proteinExistence type="predicted"/>
<keyword evidence="3" id="KW-0808">Transferase</keyword>
<dbReference type="PROSITE" id="PS51819">
    <property type="entry name" value="VOC"/>
    <property type="match status" value="1"/>
</dbReference>
<organism evidence="3 4">
    <name type="scientific">Leucobacter coleopterorum</name>
    <dbReference type="NCBI Taxonomy" id="2714933"/>
    <lineage>
        <taxon>Bacteria</taxon>
        <taxon>Bacillati</taxon>
        <taxon>Actinomycetota</taxon>
        <taxon>Actinomycetes</taxon>
        <taxon>Micrococcales</taxon>
        <taxon>Microbacteriaceae</taxon>
        <taxon>Leucobacter</taxon>
    </lineage>
</organism>
<dbReference type="EMBL" id="CP049933">
    <property type="protein sequence ID" value="QIM18043.1"/>
    <property type="molecule type" value="Genomic_DNA"/>
</dbReference>
<dbReference type="PANTHER" id="PTHR36113:SF6">
    <property type="entry name" value="FOSFOMYCIN RESISTANCE PROTEIN FOSX"/>
    <property type="match status" value="1"/>
</dbReference>
<keyword evidence="1" id="KW-0479">Metal-binding</keyword>
<evidence type="ECO:0000256" key="1">
    <source>
        <dbReference type="ARBA" id="ARBA00022723"/>
    </source>
</evidence>
<dbReference type="InterPro" id="IPR051332">
    <property type="entry name" value="Fosfomycin_Res_Enzymes"/>
</dbReference>
<sequence length="151" mass="16888">MNETKRQGQSLASSGLSHITFVVKDLDRMEQILTRVLGAVRVYDSGVETFSISKERFFLIGEGPSATWVATMQGDGSLPASYNHAAFQVHEAALSQLREVISSLGLEIRPPRTRIDGEGQSLYFYDEDNHLFELHTGTLRDRLLTYEARPA</sequence>
<dbReference type="Proteomes" id="UP000503441">
    <property type="component" value="Chromosome"/>
</dbReference>
<dbReference type="InterPro" id="IPR004360">
    <property type="entry name" value="Glyas_Fos-R_dOase_dom"/>
</dbReference>
<dbReference type="InterPro" id="IPR037523">
    <property type="entry name" value="VOC_core"/>
</dbReference>
<evidence type="ECO:0000313" key="4">
    <source>
        <dbReference type="Proteomes" id="UP000503441"/>
    </source>
</evidence>
<dbReference type="Pfam" id="PF00903">
    <property type="entry name" value="Glyoxalase"/>
    <property type="match status" value="1"/>
</dbReference>
<dbReference type="PANTHER" id="PTHR36113">
    <property type="entry name" value="LYASE, PUTATIVE-RELATED-RELATED"/>
    <property type="match status" value="1"/>
</dbReference>
<keyword evidence="4" id="KW-1185">Reference proteome</keyword>
<dbReference type="InterPro" id="IPR029068">
    <property type="entry name" value="Glyas_Bleomycin-R_OHBP_Dase"/>
</dbReference>
<reference evidence="3 4" key="1">
    <citation type="submission" date="2020-03" db="EMBL/GenBank/DDBJ databases">
        <title>Leucobacter sp. nov., isolated from beetles.</title>
        <authorList>
            <person name="Hyun D.-W."/>
            <person name="Bae J.-W."/>
        </authorList>
    </citation>
    <scope>NUCLEOTIDE SEQUENCE [LARGE SCALE GENOMIC DNA]</scope>
    <source>
        <strain evidence="3 4">HDW9A</strain>
    </source>
</reference>
<evidence type="ECO:0000313" key="3">
    <source>
        <dbReference type="EMBL" id="QIM18043.1"/>
    </source>
</evidence>
<dbReference type="Gene3D" id="3.10.180.10">
    <property type="entry name" value="2,3-Dihydroxybiphenyl 1,2-Dioxygenase, domain 1"/>
    <property type="match status" value="1"/>
</dbReference>
<feature type="domain" description="VOC" evidence="2">
    <location>
        <begin position="15"/>
        <end position="137"/>
    </location>
</feature>
<dbReference type="GO" id="GO:0016740">
    <property type="term" value="F:transferase activity"/>
    <property type="evidence" value="ECO:0007669"/>
    <property type="project" value="UniProtKB-KW"/>
</dbReference>
<evidence type="ECO:0000259" key="2">
    <source>
        <dbReference type="PROSITE" id="PS51819"/>
    </source>
</evidence>
<gene>
    <name evidence="3" type="primary">fosX</name>
    <name evidence="3" type="ORF">G7066_04060</name>
</gene>
<dbReference type="SUPFAM" id="SSF54593">
    <property type="entry name" value="Glyoxalase/Bleomycin resistance protein/Dihydroxybiphenyl dioxygenase"/>
    <property type="match status" value="1"/>
</dbReference>
<dbReference type="RefSeq" id="WP_166329277.1">
    <property type="nucleotide sequence ID" value="NZ_CP049933.1"/>
</dbReference>
<name>A0ABX6JUS3_9MICO</name>
<accession>A0ABX6JUS3</accession>
<dbReference type="NCBIfam" id="NF000222">
    <property type="entry name" value="FosX"/>
    <property type="match status" value="1"/>
</dbReference>